<organism evidence="1 2">
    <name type="scientific">Gloeothece verrucosa (strain PCC 7822)</name>
    <name type="common">Cyanothece sp. (strain PCC 7822)</name>
    <dbReference type="NCBI Taxonomy" id="497965"/>
    <lineage>
        <taxon>Bacteria</taxon>
        <taxon>Bacillati</taxon>
        <taxon>Cyanobacteriota</taxon>
        <taxon>Cyanophyceae</taxon>
        <taxon>Oscillatoriophycideae</taxon>
        <taxon>Chroococcales</taxon>
        <taxon>Aphanothecaceae</taxon>
        <taxon>Gloeothece</taxon>
        <taxon>Gloeothece verrucosa</taxon>
    </lineage>
</organism>
<protein>
    <recommendedName>
        <fullName evidence="3">PEP-CTERM protein-sorting domain-containing protein</fullName>
    </recommendedName>
</protein>
<dbReference type="OrthoDB" id="7052168at2"/>
<evidence type="ECO:0000313" key="2">
    <source>
        <dbReference type="Proteomes" id="UP000008206"/>
    </source>
</evidence>
<gene>
    <name evidence="1" type="ordered locus">Cyan7822_6916</name>
</gene>
<dbReference type="HOGENOM" id="CLU_101370_0_0_3"/>
<accession>E0UNM7</accession>
<dbReference type="EMBL" id="CP002201">
    <property type="protein sequence ID" value="ADN18557.1"/>
    <property type="molecule type" value="Genomic_DNA"/>
</dbReference>
<name>E0UNM7_GLOV7</name>
<dbReference type="Proteomes" id="UP000008206">
    <property type="component" value="Plasmid Cy782203"/>
</dbReference>
<dbReference type="NCBIfam" id="TIGR02595">
    <property type="entry name" value="PEP_CTERM"/>
    <property type="match status" value="1"/>
</dbReference>
<evidence type="ECO:0000313" key="1">
    <source>
        <dbReference type="EMBL" id="ADN18557.1"/>
    </source>
</evidence>
<evidence type="ECO:0008006" key="3">
    <source>
        <dbReference type="Google" id="ProtNLM"/>
    </source>
</evidence>
<keyword evidence="1" id="KW-0614">Plasmid</keyword>
<proteinExistence type="predicted"/>
<dbReference type="RefSeq" id="WP_013325682.1">
    <property type="nucleotide sequence ID" value="NC_014502.1"/>
</dbReference>
<dbReference type="NCBIfam" id="TIGR04155">
    <property type="entry name" value="cyano_PEP"/>
    <property type="match status" value="1"/>
</dbReference>
<dbReference type="InterPro" id="IPR026374">
    <property type="entry name" value="Cyano_PEP"/>
</dbReference>
<dbReference type="AlphaFoldDB" id="E0UNM7"/>
<geneLocation type="plasmid" evidence="1 2">
    <name>Cy782203</name>
</geneLocation>
<dbReference type="KEGG" id="cyj:Cyan7822_6916"/>
<reference evidence="2" key="1">
    <citation type="journal article" date="2011" name="MBio">
        <title>Novel metabolic attributes of the genus Cyanothece, comprising a group of unicellular nitrogen-fixing Cyanobacteria.</title>
        <authorList>
            <person name="Bandyopadhyay A."/>
            <person name="Elvitigala T."/>
            <person name="Welsh E."/>
            <person name="Stockel J."/>
            <person name="Liberton M."/>
            <person name="Min H."/>
            <person name="Sherman L.A."/>
            <person name="Pakrasi H.B."/>
        </authorList>
    </citation>
    <scope>NUCLEOTIDE SEQUENCE [LARGE SCALE GENOMIC DNA]</scope>
    <source>
        <strain evidence="2">PCC 7822</strain>
        <plasmid evidence="2">Cy782203</plasmid>
    </source>
</reference>
<sequence length="247" mass="26565">MSSSFFNQTSSVVFSWNFAEGAAGWQGGFADYPSGEETFYELNFSLRPLPSPLVNNQALWITGNNHSDDLFMYFRNQVSGLTPSTTYQVTFNVELASDAPDGSIGIGGSPANSVYLKAGATTTEPIAMLAPSSNFLLLNVDKGNQAQGGRDAVVLGDVAKPDDGKFDYALIERSNVGGLFTFRTDNTGSAWLYFGTDSGYEGTTSVYYTNFTAQLAVVPEPLTLAGVCTAVSLGVWFKRLRSQKALK</sequence>
<keyword evidence="2" id="KW-1185">Reference proteome</keyword>
<dbReference type="InterPro" id="IPR013424">
    <property type="entry name" value="Ice-binding_C"/>
</dbReference>